<dbReference type="InterPro" id="IPR026444">
    <property type="entry name" value="Secre_tail"/>
</dbReference>
<sequence>MKKIITAIILGASLMPGCFAQEAPANTVIQGERGEARLLNAAQGITDVRLSRNERYVVHSFVDASSSVAMVYDIANDTWTTFEGVAMAEYVDSDNYVTSSYIVRDGQRINPAQSGFEYASAGLDTIFGFVEREDGTGWYRSYIYDGQGEFIGALPMHWDDPEVTGSGYGAMALGLSNDGSIVAGRSSAPFAHTNFSPVFWDLDNDTSFFVGTTDNADGSLYNTNNDGTIICGDNGDEAVVILYDKAAQSMEVRRIQPSLGNTVCFAFSISENGWVLGADQSSSADIYSRKPFLYNINSGQRLSLNDYLTELYGLDVESTAPLFSAGSISDDGRIIAGYSYQNASWIPYVILLDENQIHAKARYLQAVQDRESTNVNLSWTTPVQGQYTLQGFNIYRDSVQVNPELIDASATSYIDNNVEEGIHSYTIEAVYTDGETSAESDAVNILVVAVGGCVPVQEINADIVYNRTVNLTWGLPSAIMSSQPGAKSARTERGTESLFSHASQTPKAPATKAYQSDTLDYAGMFNTNGIYASAAVQIGNYMYVGQFLSDVIQVFDATSGVLLQEVAVDGLPGMWDMEYHDGYFYCINNNNTVYVISRNGDFDLEMANSFTTPISNISHVAYVENGNGDQDLLMIGSTSSIAFYDPVTTDPVQLDKTFDIDGLIICGSAYHDGRVYLADQNGTHSCSVVVLDWNTGERISTNDVADYPAVDEIAAISEGYTILASGITVDTLEDGTALLRFIMQPLVTFNQVVSIEAASASDLVGYNVYRDGELITSSPLQKRRFSDIVYEAGTYTYTVEVVKEGCSANSSNYGISAEATIYPIGECDGPTSVEAYESNEQVCLSWDLTPGDGFVGFNIYRDNELLSEHLVDLKYIDPDVEAGQQYNYRVEAFYDNSCVASDSIQIEVTFEGTAEAPSLVNVEGEANADGTYNTTTTWDLPYFEEPMALGYCNQPLGSISLQGTSTLYGMIGWDTSSMDLFQDLYLVGFEFIIGDEVNSLNGVVVIDNAIVHSEPFTGRLRVGEWQQMYFNQTFPMQQAQEICVGYAVSFDQAAVQYGALVYDMGPGKAWYSDIVSPDGTSWYSLAEVASQGGMTLDANLCINALVVRKRDLENAAKTSDPLGYIRKVAASASNILLSKPASMENAPKTTSESFTLQGFNVYRNDTKLNDTLLTSFEYMDSNVALGEYDYVVSAVYAQGQEVMSDPYYIDLHDVANEASSMDAGIRTYPNPVFDQLNIRGEYESLNIIDLSGRMVMSDLKNMSTVPTGDLEPGVYFLQFRLAGNQTYIIKIVKR</sequence>
<feature type="region of interest" description="Disordered" evidence="1">
    <location>
        <begin position="481"/>
        <end position="502"/>
    </location>
</feature>
<protein>
    <submittedName>
        <fullName evidence="5">T9SS type A sorting domain-containing protein</fullName>
    </submittedName>
</protein>
<evidence type="ECO:0000256" key="1">
    <source>
        <dbReference type="SAM" id="MobiDB-lite"/>
    </source>
</evidence>
<dbReference type="SUPFAM" id="SSF49265">
    <property type="entry name" value="Fibronectin type III"/>
    <property type="match status" value="1"/>
</dbReference>
<dbReference type="Pfam" id="PF18962">
    <property type="entry name" value="Por_Secre_tail"/>
    <property type="match status" value="1"/>
</dbReference>
<dbReference type="EMBL" id="JADIMZ010000150">
    <property type="protein sequence ID" value="MBO8433568.1"/>
    <property type="molecule type" value="Genomic_DNA"/>
</dbReference>
<reference evidence="5" key="1">
    <citation type="submission" date="2020-10" db="EMBL/GenBank/DDBJ databases">
        <authorList>
            <person name="Gilroy R."/>
        </authorList>
    </citation>
    <scope>NUCLEOTIDE SEQUENCE</scope>
    <source>
        <strain evidence="5">2889</strain>
    </source>
</reference>
<evidence type="ECO:0000259" key="4">
    <source>
        <dbReference type="Pfam" id="PF18962"/>
    </source>
</evidence>
<keyword evidence="2" id="KW-0732">Signal</keyword>
<evidence type="ECO:0000259" key="3">
    <source>
        <dbReference type="Pfam" id="PF18370"/>
    </source>
</evidence>
<gene>
    <name evidence="5" type="ORF">IAB08_09815</name>
</gene>
<feature type="domain" description="Rhamnogalacturonan I lyase beta-sheet" evidence="3">
    <location>
        <begin position="362"/>
        <end position="442"/>
    </location>
</feature>
<organism evidence="5 6">
    <name type="scientific">Candidatus Pullibacteroides excrementavium</name>
    <dbReference type="NCBI Taxonomy" id="2840905"/>
    <lineage>
        <taxon>Bacteria</taxon>
        <taxon>Pseudomonadati</taxon>
        <taxon>Bacteroidota</taxon>
        <taxon>Bacteroidia</taxon>
        <taxon>Bacteroidales</taxon>
        <taxon>Candidatus Pullibacteroides</taxon>
    </lineage>
</organism>
<proteinExistence type="predicted"/>
<feature type="signal peptide" evidence="2">
    <location>
        <begin position="1"/>
        <end position="20"/>
    </location>
</feature>
<dbReference type="Gene3D" id="2.60.40.10">
    <property type="entry name" value="Immunoglobulins"/>
    <property type="match status" value="4"/>
</dbReference>
<dbReference type="InterPro" id="IPR036116">
    <property type="entry name" value="FN3_sf"/>
</dbReference>
<dbReference type="Pfam" id="PF18370">
    <property type="entry name" value="RGI_lyase"/>
    <property type="match status" value="1"/>
</dbReference>
<feature type="chain" id="PRO_5039523045" evidence="2">
    <location>
        <begin position="21"/>
        <end position="1294"/>
    </location>
</feature>
<dbReference type="SUPFAM" id="SSF69304">
    <property type="entry name" value="Tricorn protease N-terminal domain"/>
    <property type="match status" value="1"/>
</dbReference>
<comment type="caution">
    <text evidence="5">The sequence shown here is derived from an EMBL/GenBank/DDBJ whole genome shotgun (WGS) entry which is preliminary data.</text>
</comment>
<feature type="domain" description="Secretion system C-terminal sorting" evidence="4">
    <location>
        <begin position="1228"/>
        <end position="1290"/>
    </location>
</feature>
<evidence type="ECO:0000313" key="6">
    <source>
        <dbReference type="Proteomes" id="UP000823612"/>
    </source>
</evidence>
<dbReference type="SUPFAM" id="SSF50998">
    <property type="entry name" value="Quinoprotein alcohol dehydrogenase-like"/>
    <property type="match status" value="1"/>
</dbReference>
<reference evidence="5" key="2">
    <citation type="journal article" date="2021" name="PeerJ">
        <title>Extensive microbial diversity within the chicken gut microbiome revealed by metagenomics and culture.</title>
        <authorList>
            <person name="Gilroy R."/>
            <person name="Ravi A."/>
            <person name="Getino M."/>
            <person name="Pursley I."/>
            <person name="Horton D.L."/>
            <person name="Alikhan N.F."/>
            <person name="Baker D."/>
            <person name="Gharbi K."/>
            <person name="Hall N."/>
            <person name="Watson M."/>
            <person name="Adriaenssens E.M."/>
            <person name="Foster-Nyarko E."/>
            <person name="Jarju S."/>
            <person name="Secka A."/>
            <person name="Antonio M."/>
            <person name="Oren A."/>
            <person name="Chaudhuri R.R."/>
            <person name="La Ragione R."/>
            <person name="Hildebrand F."/>
            <person name="Pallen M.J."/>
        </authorList>
    </citation>
    <scope>NUCLEOTIDE SEQUENCE</scope>
    <source>
        <strain evidence="5">2889</strain>
    </source>
</reference>
<dbReference type="InterPro" id="IPR013783">
    <property type="entry name" value="Ig-like_fold"/>
</dbReference>
<dbReference type="InterPro" id="IPR015943">
    <property type="entry name" value="WD40/YVTN_repeat-like_dom_sf"/>
</dbReference>
<evidence type="ECO:0000256" key="2">
    <source>
        <dbReference type="SAM" id="SignalP"/>
    </source>
</evidence>
<dbReference type="NCBIfam" id="TIGR04183">
    <property type="entry name" value="Por_Secre_tail"/>
    <property type="match status" value="1"/>
</dbReference>
<accession>A0A9D9H3N6</accession>
<dbReference type="Gene3D" id="2.130.10.10">
    <property type="entry name" value="YVTN repeat-like/Quinoprotein amine dehydrogenase"/>
    <property type="match status" value="1"/>
</dbReference>
<dbReference type="InterPro" id="IPR041624">
    <property type="entry name" value="RGI_lyase"/>
</dbReference>
<dbReference type="InterPro" id="IPR011047">
    <property type="entry name" value="Quinoprotein_ADH-like_sf"/>
</dbReference>
<dbReference type="Proteomes" id="UP000823612">
    <property type="component" value="Unassembled WGS sequence"/>
</dbReference>
<name>A0A9D9H3N6_9BACT</name>
<evidence type="ECO:0000313" key="5">
    <source>
        <dbReference type="EMBL" id="MBO8433568.1"/>
    </source>
</evidence>